<gene>
    <name evidence="4" type="ORF">TrCOL_g4429</name>
</gene>
<accession>A0A9W7G8F6</accession>
<dbReference type="InterPro" id="IPR036291">
    <property type="entry name" value="NAD(P)-bd_dom_sf"/>
</dbReference>
<protein>
    <recommendedName>
        <fullName evidence="3">NAD-dependent epimerase/dehydratase domain-containing protein</fullName>
    </recommendedName>
</protein>
<comment type="caution">
    <text evidence="4">The sequence shown here is derived from an EMBL/GenBank/DDBJ whole genome shotgun (WGS) entry which is preliminary data.</text>
</comment>
<evidence type="ECO:0000256" key="1">
    <source>
        <dbReference type="ARBA" id="ARBA00007637"/>
    </source>
</evidence>
<name>A0A9W7G8F6_9STRA</name>
<dbReference type="AlphaFoldDB" id="A0A9W7G8F6"/>
<reference evidence="5" key="1">
    <citation type="journal article" date="2023" name="Commun. Biol.">
        <title>Genome analysis of Parmales, the sister group of diatoms, reveals the evolutionary specialization of diatoms from phago-mixotrophs to photoautotrophs.</title>
        <authorList>
            <person name="Ban H."/>
            <person name="Sato S."/>
            <person name="Yoshikawa S."/>
            <person name="Yamada K."/>
            <person name="Nakamura Y."/>
            <person name="Ichinomiya M."/>
            <person name="Sato N."/>
            <person name="Blanc-Mathieu R."/>
            <person name="Endo H."/>
            <person name="Kuwata A."/>
            <person name="Ogata H."/>
        </authorList>
    </citation>
    <scope>NUCLEOTIDE SEQUENCE [LARGE SCALE GENOMIC DNA]</scope>
</reference>
<sequence>MLFLGFLVGFLVAPSVFGLAPSSLIVQNKGGGHGEIGYHTAIALSNIGHKVTLLQDSSCDNTKEPFASYPSLPSSVTVVPCSMSTLPSSVTSSTYHTIIDNYSKSPDSPFSQALCDLGKTCSKYLYISSAGIYDPPPTHGTDDGGPLLESFPVKETKGQAQFEDLLSSSSVPLFAFRPQYIYGPKANKFSYLDWYFSRITSSKPLPIPGTGKQMVSLTNAVDVADLLKSCTESENAIPGVYNCGSGKVYSYNEVASMCGKVANMDAHIVNYNADVKGKGEFPFRPNNFHVVPTKAKETWGWEGGNMDLEGDLKWYYDDFLKRGGGGGGFEKDEEILAVEA</sequence>
<dbReference type="PANTHER" id="PTHR43000">
    <property type="entry name" value="DTDP-D-GLUCOSE 4,6-DEHYDRATASE-RELATED"/>
    <property type="match status" value="1"/>
</dbReference>
<keyword evidence="2" id="KW-0732">Signal</keyword>
<comment type="similarity">
    <text evidence="1">Belongs to the NAD(P)-dependent epimerase/dehydratase family.</text>
</comment>
<dbReference type="EMBL" id="BRYA01000062">
    <property type="protein sequence ID" value="GMI36060.1"/>
    <property type="molecule type" value="Genomic_DNA"/>
</dbReference>
<feature type="chain" id="PRO_5040914984" description="NAD-dependent epimerase/dehydratase domain-containing protein" evidence="2">
    <location>
        <begin position="19"/>
        <end position="340"/>
    </location>
</feature>
<organism evidence="4 5">
    <name type="scientific">Triparma columacea</name>
    <dbReference type="NCBI Taxonomy" id="722753"/>
    <lineage>
        <taxon>Eukaryota</taxon>
        <taxon>Sar</taxon>
        <taxon>Stramenopiles</taxon>
        <taxon>Ochrophyta</taxon>
        <taxon>Bolidophyceae</taxon>
        <taxon>Parmales</taxon>
        <taxon>Triparmaceae</taxon>
        <taxon>Triparma</taxon>
    </lineage>
</organism>
<evidence type="ECO:0000313" key="5">
    <source>
        <dbReference type="Proteomes" id="UP001165065"/>
    </source>
</evidence>
<dbReference type="Proteomes" id="UP001165065">
    <property type="component" value="Unassembled WGS sequence"/>
</dbReference>
<evidence type="ECO:0000313" key="4">
    <source>
        <dbReference type="EMBL" id="GMI36060.1"/>
    </source>
</evidence>
<evidence type="ECO:0000256" key="2">
    <source>
        <dbReference type="SAM" id="SignalP"/>
    </source>
</evidence>
<keyword evidence="5" id="KW-1185">Reference proteome</keyword>
<dbReference type="SUPFAM" id="SSF51735">
    <property type="entry name" value="NAD(P)-binding Rossmann-fold domains"/>
    <property type="match status" value="1"/>
</dbReference>
<feature type="signal peptide" evidence="2">
    <location>
        <begin position="1"/>
        <end position="18"/>
    </location>
</feature>
<dbReference type="InterPro" id="IPR001509">
    <property type="entry name" value="Epimerase_deHydtase"/>
</dbReference>
<evidence type="ECO:0000259" key="3">
    <source>
        <dbReference type="Pfam" id="PF01370"/>
    </source>
</evidence>
<feature type="domain" description="NAD-dependent epimerase/dehydratase" evidence="3">
    <location>
        <begin position="121"/>
        <end position="244"/>
    </location>
</feature>
<proteinExistence type="inferred from homology"/>
<dbReference type="Gene3D" id="3.40.50.720">
    <property type="entry name" value="NAD(P)-binding Rossmann-like Domain"/>
    <property type="match status" value="1"/>
</dbReference>
<dbReference type="Pfam" id="PF01370">
    <property type="entry name" value="Epimerase"/>
    <property type="match status" value="1"/>
</dbReference>
<dbReference type="OrthoDB" id="419598at2759"/>